<gene>
    <name evidence="5" type="ORF">ACRE_038580</name>
</gene>
<dbReference type="Proteomes" id="UP000029964">
    <property type="component" value="Unassembled WGS sequence"/>
</dbReference>
<dbReference type="HOGENOM" id="CLU_001569_0_1_1"/>
<feature type="compositionally biased region" description="Polar residues" evidence="4">
    <location>
        <begin position="1736"/>
        <end position="1745"/>
    </location>
</feature>
<keyword evidence="2 3" id="KW-0040">ANK repeat</keyword>
<dbReference type="STRING" id="857340.A0A086T7G6"/>
<feature type="region of interest" description="Disordered" evidence="4">
    <location>
        <begin position="25"/>
        <end position="46"/>
    </location>
</feature>
<protein>
    <submittedName>
        <fullName evidence="5">NF-kappa-B inhibitor alpha-like protein</fullName>
    </submittedName>
</protein>
<accession>A0A086T7G6</accession>
<organism evidence="5 6">
    <name type="scientific">Hapsidospora chrysogenum (strain ATCC 11550 / CBS 779.69 / DSM 880 / IAM 14645 / JCM 23072 / IMI 49137)</name>
    <name type="common">Acremonium chrysogenum</name>
    <dbReference type="NCBI Taxonomy" id="857340"/>
    <lineage>
        <taxon>Eukaryota</taxon>
        <taxon>Fungi</taxon>
        <taxon>Dikarya</taxon>
        <taxon>Ascomycota</taxon>
        <taxon>Pezizomycotina</taxon>
        <taxon>Sordariomycetes</taxon>
        <taxon>Hypocreomycetidae</taxon>
        <taxon>Hypocreales</taxon>
        <taxon>Bionectriaceae</taxon>
        <taxon>Hapsidospora</taxon>
    </lineage>
</organism>
<dbReference type="OrthoDB" id="194358at2759"/>
<feature type="region of interest" description="Disordered" evidence="4">
    <location>
        <begin position="1722"/>
        <end position="1745"/>
    </location>
</feature>
<evidence type="ECO:0000313" key="6">
    <source>
        <dbReference type="Proteomes" id="UP000029964"/>
    </source>
</evidence>
<feature type="compositionally biased region" description="Basic and acidic residues" evidence="4">
    <location>
        <begin position="1722"/>
        <end position="1734"/>
    </location>
</feature>
<evidence type="ECO:0000313" key="5">
    <source>
        <dbReference type="EMBL" id="KFH45298.1"/>
    </source>
</evidence>
<dbReference type="InterPro" id="IPR002110">
    <property type="entry name" value="Ankyrin_rpt"/>
</dbReference>
<dbReference type="PANTHER" id="PTHR24189:SF50">
    <property type="entry name" value="ANKYRIN REPEAT AND SOCS BOX PROTEIN 2"/>
    <property type="match status" value="1"/>
</dbReference>
<proteinExistence type="predicted"/>
<dbReference type="PANTHER" id="PTHR24189">
    <property type="entry name" value="MYOTROPHIN"/>
    <property type="match status" value="1"/>
</dbReference>
<dbReference type="InterPro" id="IPR050745">
    <property type="entry name" value="Multifunctional_regulatory"/>
</dbReference>
<dbReference type="PROSITE" id="PS50297">
    <property type="entry name" value="ANK_REP_REGION"/>
    <property type="match status" value="1"/>
</dbReference>
<dbReference type="InterPro" id="IPR036770">
    <property type="entry name" value="Ankyrin_rpt-contain_sf"/>
</dbReference>
<name>A0A086T7G6_HAPC1</name>
<feature type="repeat" description="ANK" evidence="3">
    <location>
        <begin position="1415"/>
        <end position="1447"/>
    </location>
</feature>
<feature type="region of interest" description="Disordered" evidence="4">
    <location>
        <begin position="1825"/>
        <end position="1846"/>
    </location>
</feature>
<dbReference type="Gene3D" id="1.25.40.20">
    <property type="entry name" value="Ankyrin repeat-containing domain"/>
    <property type="match status" value="7"/>
</dbReference>
<evidence type="ECO:0000256" key="2">
    <source>
        <dbReference type="ARBA" id="ARBA00023043"/>
    </source>
</evidence>
<reference evidence="6" key="1">
    <citation type="journal article" date="2014" name="Genome Announc.">
        <title>Genome sequence and annotation of Acremonium chrysogenum, producer of the beta-lactam antibiotic cephalosporin C.</title>
        <authorList>
            <person name="Terfehr D."/>
            <person name="Dahlmann T.A."/>
            <person name="Specht T."/>
            <person name="Zadra I."/>
            <person name="Kuernsteiner H."/>
            <person name="Kueck U."/>
        </authorList>
    </citation>
    <scope>NUCLEOTIDE SEQUENCE [LARGE SCALE GENOMIC DNA]</scope>
    <source>
        <strain evidence="6">ATCC 11550 / CBS 779.69 / DSM 880 / IAM 14645 / JCM 23072 / IMI 49137</strain>
    </source>
</reference>
<dbReference type="SMART" id="SM00248">
    <property type="entry name" value="ANK"/>
    <property type="match status" value="14"/>
</dbReference>
<comment type="caution">
    <text evidence="5">The sequence shown here is derived from an EMBL/GenBank/DDBJ whole genome shotgun (WGS) entry which is preliminary data.</text>
</comment>
<dbReference type="PROSITE" id="PS50088">
    <property type="entry name" value="ANK_REPEAT"/>
    <property type="match status" value="1"/>
</dbReference>
<sequence length="1846" mass="201059">MARVTPNDRQRRILQLSHEWGVSLPPAPGRLERPQHLPSYRTPTDDHTAENLLQRHALDVSQLRPKSGLSRAFSTNNLKKGKYWEPRHVLEVLTQWISQSGSAGVAEALIVKLRESGVDLGAAHMQKSGILNRRKSLESFVDRTKLLRLAAQNNQLDMVHVLLPHADPVSLDSCLPISIRQGNTPIAEILLRYGANVARTAEGQDAFRQACSIPILSDMIKFILQSDGRPSQALASQSMADAARAGCIETVLHLSRSVADGDYNQAEALRIAVDQGRGDIALVIVMGNKPPQSPGLNQALSNVVGSQSLTPSAKLKIVELLLCAGAHGDTLSQALKVACDSQFYDMASLLASYGVSVEYGDAAVLKSAIRQGQLDLVCSLLTDSSTLNPVLASSCVSVVPDQLPNSDRYLLLDLLLRKGAKGTPLDEMLVVAAGAGDVASVELLLKPYFQVAHTNGGVAHAQNHRRSHQPERHEVASPDYQDGEALRTAVLRVDTRMTSIILTSQPSAETLSKVFPLTTNLTAADRYNMVELFLKGALSGAPLHAALQDAIAEDISTRDDSLISLLLQHGADINFNHGKGLHSVIMQADIQLLGTLMQRASPQTAAACIASIMKLTDHRTRHAMMGLMFRAGAAVAVDEVASALLETLREKPVDMSLLMLLLQNGANVNSQQYPVVSQAASIPDPKVLDLVLSTGKPTGDTISKALSEIISLPSTEGKSWKLKTALAKSRRNEDLGSLLVIETQSLIQNISRRPSFSALQTLLESGADPNTFQGAALCHAVSAASSPISDMLFECPRPPNEASLSAALPHALKIPDLMDRLSFTKKLIAAGVSPLEANRGLVHAINHYTEDVSLLSVLAGAADTSDGEALALAASKESPDVVALLLNECTHSEASKDSALQRAMSVRDRAVRRRLCQRLLKDGISQDCASNALLIAARDGDLELGDILMVHGASIANNNGQAIIEACRGGSAEVVEVLLRGEDKPHKGTLERGFQAATEVGDLNKRAVIFEKLLKRGVSGEPVDAQLTSAARYGEQGHEILRVLLAAGADPNHNGGEAVVAATSSAFMGNLELLLGLWDDEGRQKKPSHPTLIRALKASWNLSRDTRFRVISDLARAGMPATDDVHVALNDAVNEEDPEDGLVKLLLDHGASPTANECKTLVDAVRKGAASSLKLLLDRPIPHEAINRTFSQCFTPEDFNMWFSESGMATIQLLLDKGARGGPISEMLIRIMKEHTDDTAELANDFFDILVSHGPDVNYNSGEPLQAAASRANVAWTNRLLACRPSTESLSYAFQHIFDTPLNQEDALLLFELFSEYRHGETRVDVMAQKPGSPPVLVQAMSQYPRSIKILKTLLDAGFYHDQAIFCQLHPDIEEAEEMTLLTWAIAQPQKKISSALIQELLDRGAKVNVETRVSRTTPLMLAVQNRRPDVVKALLLDGADVDVTDFLGRSPLSMATDIGGDLAIEMMGSLLAAEPSKDDGSLHNAARDLNLAAVKVLIQAGHDPDFPSPYHSGRSALGEVCLKGSDMGELTAEREKAMQKVITHLVDQGSDLSIKSRGKSLLHLCFDARDPVATSRIFLKAGMWKYINKTVNQYTADDLTYSPTMYVKKILPESDIKEPLLELLYANRATDVFYANEGPQPDDAVGLPEDIKVQERARKARMERMAEESSDFAASLARKRELASVESQIWAQKAEMEDARRRKLQQEDMLAIRSRAQLEESLEKTAHQRRISEQRAITESSVSRTRAIAAAEMETEDHRQRKMIDWEARANKERVEQAMALSAVRVSESQEVDRLERSAEERMGRRLEAQRKLIESQERLARRIAAGPGVDPRRQQIGYVSEELS</sequence>
<evidence type="ECO:0000256" key="3">
    <source>
        <dbReference type="PROSITE-ProRule" id="PRU00023"/>
    </source>
</evidence>
<evidence type="ECO:0000256" key="1">
    <source>
        <dbReference type="ARBA" id="ARBA00022737"/>
    </source>
</evidence>
<evidence type="ECO:0000256" key="4">
    <source>
        <dbReference type="SAM" id="MobiDB-lite"/>
    </source>
</evidence>
<dbReference type="Pfam" id="PF12796">
    <property type="entry name" value="Ank_2"/>
    <property type="match status" value="1"/>
</dbReference>
<feature type="region of interest" description="Disordered" evidence="4">
    <location>
        <begin position="459"/>
        <end position="480"/>
    </location>
</feature>
<dbReference type="SUPFAM" id="SSF48403">
    <property type="entry name" value="Ankyrin repeat"/>
    <property type="match status" value="5"/>
</dbReference>
<keyword evidence="1" id="KW-0677">Repeat</keyword>
<keyword evidence="6" id="KW-1185">Reference proteome</keyword>
<dbReference type="EMBL" id="JPKY01000034">
    <property type="protein sequence ID" value="KFH45298.1"/>
    <property type="molecule type" value="Genomic_DNA"/>
</dbReference>